<evidence type="ECO:0000313" key="1">
    <source>
        <dbReference type="EMBL" id="KAJ7045951.1"/>
    </source>
</evidence>
<dbReference type="InterPro" id="IPR027417">
    <property type="entry name" value="P-loop_NTPase"/>
</dbReference>
<protein>
    <recommendedName>
        <fullName evidence="3">Helicase C-terminal domain-containing protein</fullName>
    </recommendedName>
</protein>
<dbReference type="Gene3D" id="3.40.50.300">
    <property type="entry name" value="P-loop containing nucleotide triphosphate hydrolases"/>
    <property type="match status" value="1"/>
</dbReference>
<gene>
    <name evidence="1" type="ORF">C8F04DRAFT_1066827</name>
</gene>
<accession>A0AAD6XFC3</accession>
<evidence type="ECO:0008006" key="3">
    <source>
        <dbReference type="Google" id="ProtNLM"/>
    </source>
</evidence>
<evidence type="ECO:0000313" key="2">
    <source>
        <dbReference type="Proteomes" id="UP001218188"/>
    </source>
</evidence>
<dbReference type="Proteomes" id="UP001218188">
    <property type="component" value="Unassembled WGS sequence"/>
</dbReference>
<keyword evidence="2" id="KW-1185">Reference proteome</keyword>
<sequence length="543" mass="61240">MLIRCGIKLRLLGGRRFSNIGPFIYPGTLPSPERLKPWQNEAIRACVNAINTGRTKIGMHIHGDSFLSLLPDLLDRIKPSPHVQQRKPEVLVVAANINRATKIATTIAQSRREWLVEVDTAQDKTASEATVLVTTYAFAVEDCYRHHRLLKRIDVSALKTIVLTDVEIFEDEPWVVEPRVHPPRLQQVYFDDFSSRFLAKPRWLALFQKYSPVVIATTTEGAVDLNTIRRLGPIEVVYRRTLLDSLVGKWECNPRFLAVPVRLDLQGISARKKLSKAMRSPEILHATVEAWLSNAAGIRKTTLVYCVDDAHASELEKLFRASNIDARQHKQTNGQPDKKYDEIMDEWSAGNFPVLIVSHSETVWVSRIDCLVLATAPTKNSEVYENRLLSAMRASPDTGKEDSLVIELLDTSESPQTDSYDIRALLQLDAAEISGQPLDVLQARAAQLAEFALPMQLEKREQARLSRTPTQGVPISIMRYPAAAYRVRIQEEERDKAFGIINDFSPLFNWVYCRSGVYVHDCFGAGHALISRKEGTPFFLSDS</sequence>
<reference evidence="1" key="1">
    <citation type="submission" date="2023-03" db="EMBL/GenBank/DDBJ databases">
        <title>Massive genome expansion in bonnet fungi (Mycena s.s.) driven by repeated elements and novel gene families across ecological guilds.</title>
        <authorList>
            <consortium name="Lawrence Berkeley National Laboratory"/>
            <person name="Harder C.B."/>
            <person name="Miyauchi S."/>
            <person name="Viragh M."/>
            <person name="Kuo A."/>
            <person name="Thoen E."/>
            <person name="Andreopoulos B."/>
            <person name="Lu D."/>
            <person name="Skrede I."/>
            <person name="Drula E."/>
            <person name="Henrissat B."/>
            <person name="Morin E."/>
            <person name="Kohler A."/>
            <person name="Barry K."/>
            <person name="LaButti K."/>
            <person name="Morin E."/>
            <person name="Salamov A."/>
            <person name="Lipzen A."/>
            <person name="Mereny Z."/>
            <person name="Hegedus B."/>
            <person name="Baldrian P."/>
            <person name="Stursova M."/>
            <person name="Weitz H."/>
            <person name="Taylor A."/>
            <person name="Grigoriev I.V."/>
            <person name="Nagy L.G."/>
            <person name="Martin F."/>
            <person name="Kauserud H."/>
        </authorList>
    </citation>
    <scope>NUCLEOTIDE SEQUENCE</scope>
    <source>
        <strain evidence="1">CBHHK200</strain>
    </source>
</reference>
<dbReference type="AlphaFoldDB" id="A0AAD6XFC3"/>
<name>A0AAD6XFC3_9AGAR</name>
<proteinExistence type="predicted"/>
<dbReference type="EMBL" id="JARJCM010000004">
    <property type="protein sequence ID" value="KAJ7045951.1"/>
    <property type="molecule type" value="Genomic_DNA"/>
</dbReference>
<organism evidence="1 2">
    <name type="scientific">Mycena alexandri</name>
    <dbReference type="NCBI Taxonomy" id="1745969"/>
    <lineage>
        <taxon>Eukaryota</taxon>
        <taxon>Fungi</taxon>
        <taxon>Dikarya</taxon>
        <taxon>Basidiomycota</taxon>
        <taxon>Agaricomycotina</taxon>
        <taxon>Agaricomycetes</taxon>
        <taxon>Agaricomycetidae</taxon>
        <taxon>Agaricales</taxon>
        <taxon>Marasmiineae</taxon>
        <taxon>Mycenaceae</taxon>
        <taxon>Mycena</taxon>
    </lineage>
</organism>
<comment type="caution">
    <text evidence="1">The sequence shown here is derived from an EMBL/GenBank/DDBJ whole genome shotgun (WGS) entry which is preliminary data.</text>
</comment>